<dbReference type="PANTHER" id="PTHR30160:SF1">
    <property type="entry name" value="LIPOPOLYSACCHARIDE 1,2-N-ACETYLGLUCOSAMINETRANSFERASE-RELATED"/>
    <property type="match status" value="1"/>
</dbReference>
<dbReference type="PANTHER" id="PTHR30160">
    <property type="entry name" value="TETRAACYLDISACCHARIDE 4'-KINASE-RELATED"/>
    <property type="match status" value="1"/>
</dbReference>
<keyword evidence="4" id="KW-1185">Reference proteome</keyword>
<dbReference type="InterPro" id="IPR002201">
    <property type="entry name" value="Glyco_trans_9"/>
</dbReference>
<evidence type="ECO:0000256" key="1">
    <source>
        <dbReference type="ARBA" id="ARBA00022676"/>
    </source>
</evidence>
<evidence type="ECO:0000256" key="2">
    <source>
        <dbReference type="ARBA" id="ARBA00022679"/>
    </source>
</evidence>
<dbReference type="GO" id="GO:0016740">
    <property type="term" value="F:transferase activity"/>
    <property type="evidence" value="ECO:0007669"/>
    <property type="project" value="UniProtKB-KW"/>
</dbReference>
<evidence type="ECO:0000313" key="4">
    <source>
        <dbReference type="Proteomes" id="UP000637769"/>
    </source>
</evidence>
<keyword evidence="1" id="KW-0328">Glycosyltransferase</keyword>
<dbReference type="InterPro" id="IPR051199">
    <property type="entry name" value="LPS_LOS_Heptosyltrfase"/>
</dbReference>
<evidence type="ECO:0000313" key="3">
    <source>
        <dbReference type="EMBL" id="GGC41305.1"/>
    </source>
</evidence>
<comment type="caution">
    <text evidence="3">The sequence shown here is derived from an EMBL/GenBank/DDBJ whole genome shotgun (WGS) entry which is preliminary data.</text>
</comment>
<dbReference type="CDD" id="cd03789">
    <property type="entry name" value="GT9_LPS_heptosyltransferase"/>
    <property type="match status" value="1"/>
</dbReference>
<dbReference type="EMBL" id="BMCH01000009">
    <property type="protein sequence ID" value="GGC41305.1"/>
    <property type="molecule type" value="Genomic_DNA"/>
</dbReference>
<gene>
    <name evidence="3" type="ORF">GCM10007207_28290</name>
</gene>
<dbReference type="SUPFAM" id="SSF53756">
    <property type="entry name" value="UDP-Glycosyltransferase/glycogen phosphorylase"/>
    <property type="match status" value="1"/>
</dbReference>
<reference evidence="4" key="1">
    <citation type="journal article" date="2019" name="Int. J. Syst. Evol. Microbiol.">
        <title>The Global Catalogue of Microorganisms (GCM) 10K type strain sequencing project: providing services to taxonomists for standard genome sequencing and annotation.</title>
        <authorList>
            <consortium name="The Broad Institute Genomics Platform"/>
            <consortium name="The Broad Institute Genome Sequencing Center for Infectious Disease"/>
            <person name="Wu L."/>
            <person name="Ma J."/>
        </authorList>
    </citation>
    <scope>NUCLEOTIDE SEQUENCE [LARGE SCALE GENOMIC DNA]</scope>
    <source>
        <strain evidence="4">CCM 7132</strain>
    </source>
</reference>
<protein>
    <submittedName>
        <fullName evidence="3">Glycosyl transferase</fullName>
    </submittedName>
</protein>
<organism evidence="3 4">
    <name type="scientific">Asaia siamensis</name>
    <dbReference type="NCBI Taxonomy" id="110479"/>
    <lineage>
        <taxon>Bacteria</taxon>
        <taxon>Pseudomonadati</taxon>
        <taxon>Pseudomonadota</taxon>
        <taxon>Alphaproteobacteria</taxon>
        <taxon>Acetobacterales</taxon>
        <taxon>Acetobacteraceae</taxon>
        <taxon>Asaia</taxon>
    </lineage>
</organism>
<dbReference type="Proteomes" id="UP000637769">
    <property type="component" value="Unassembled WGS sequence"/>
</dbReference>
<accession>A0ABQ1MIU8</accession>
<dbReference type="Gene3D" id="3.40.50.2000">
    <property type="entry name" value="Glycogen Phosphorylase B"/>
    <property type="match status" value="2"/>
</dbReference>
<proteinExistence type="predicted"/>
<sequence>MLRILVIKLGALGDFIQALTPFAAIRAHWPEADITLLTTAPFEALALASPYFDHVSLDERPRWSNPAGLLRLRNQLRGHDLVIDLQTSGRTTRYFLLAGQKRWSGIARGGAYPHDNPYRDAMHSVARQRDQLARLGVPDVTGIDLDWLGREGPEIAGPYAVLVPGAAPHRPAKRWPVQHYATLARSLQDQGLTIVVAGTQAERPLGAAILEQVPDALDLTGKTDLLALGGILARASLAVGNDTGPMHLAGAMGCPSLVLFSAESNPRLTAPNGVRPGQMRVLAVDDLRDLDVSRVAACLNWGH</sequence>
<dbReference type="RefSeq" id="WP_188427478.1">
    <property type="nucleotide sequence ID" value="NZ_BMCH01000009.1"/>
</dbReference>
<keyword evidence="2 3" id="KW-0808">Transferase</keyword>
<dbReference type="Pfam" id="PF01075">
    <property type="entry name" value="Glyco_transf_9"/>
    <property type="match status" value="1"/>
</dbReference>
<name>A0ABQ1MIU8_9PROT</name>